<gene>
    <name evidence="1" type="ORF">IG609_016340</name>
</gene>
<dbReference type="EMBL" id="CP065177">
    <property type="protein sequence ID" value="URG48324.1"/>
    <property type="molecule type" value="Genomic_DNA"/>
</dbReference>
<dbReference type="KEGG" id="pqu:IG609_016340"/>
<reference evidence="1 2" key="1">
    <citation type="journal article" date="2021" name="Int. J. Syst. Evol. Microbiol.">
        <title>&lt;i&gt;Pectobacterium quasiaquaticum&lt;/i&gt; sp. nov., isolated from waterways.</title>
        <authorList>
            <person name="Ben Moussa H."/>
            <person name="Pedron J."/>
            <person name="Bertrand C."/>
            <person name="Hecquet A."/>
            <person name="Barny M.A."/>
        </authorList>
    </citation>
    <scope>NUCLEOTIDE SEQUENCE [LARGE SCALE GENOMIC DNA]</scope>
    <source>
        <strain evidence="1 2">A477-S1-J17</strain>
    </source>
</reference>
<sequence length="65" mass="7619">MVATPTPFHPHFTFLFLAVYRTAPHEKPHRKAIIAPNERSARQHFEPDFILFFAGRLPVQEVRHV</sequence>
<accession>A0A9Q2ERA0</accession>
<keyword evidence="2" id="KW-1185">Reference proteome</keyword>
<evidence type="ECO:0000313" key="1">
    <source>
        <dbReference type="EMBL" id="URG48324.1"/>
    </source>
</evidence>
<proteinExistence type="predicted"/>
<organism evidence="1 2">
    <name type="scientific">Pectobacterium quasiaquaticum</name>
    <dbReference type="NCBI Taxonomy" id="2774015"/>
    <lineage>
        <taxon>Bacteria</taxon>
        <taxon>Pseudomonadati</taxon>
        <taxon>Pseudomonadota</taxon>
        <taxon>Gammaproteobacteria</taxon>
        <taxon>Enterobacterales</taxon>
        <taxon>Pectobacteriaceae</taxon>
        <taxon>Pectobacterium</taxon>
    </lineage>
</organism>
<dbReference type="NCBIfam" id="NF033153">
    <property type="entry name" value="phage_ICD_like"/>
    <property type="match status" value="1"/>
</dbReference>
<name>A0A9Q2ERA0_9GAMM</name>
<evidence type="ECO:0000313" key="2">
    <source>
        <dbReference type="Proteomes" id="UP000806577"/>
    </source>
</evidence>
<protein>
    <submittedName>
        <fullName evidence="1">Host cell division inhibitor Icd-like protein</fullName>
    </submittedName>
</protein>
<dbReference type="AlphaFoldDB" id="A0A9Q2ERA0"/>
<dbReference type="Proteomes" id="UP000806577">
    <property type="component" value="Chromosome"/>
</dbReference>
<dbReference type="RefSeq" id="WP_182101077.1">
    <property type="nucleotide sequence ID" value="NZ_CP065177.1"/>
</dbReference>